<evidence type="ECO:0000313" key="4">
    <source>
        <dbReference type="EMBL" id="GAA4580831.1"/>
    </source>
</evidence>
<dbReference type="InterPro" id="IPR050923">
    <property type="entry name" value="Cell_Proc_Reg/RNA_Proc"/>
</dbReference>
<evidence type="ECO:0000256" key="2">
    <source>
        <dbReference type="SAM" id="MobiDB-lite"/>
    </source>
</evidence>
<gene>
    <name evidence="4" type="ORF">GCM10023176_60920</name>
</gene>
<feature type="compositionally biased region" description="Pro residues" evidence="2">
    <location>
        <begin position="45"/>
        <end position="54"/>
    </location>
</feature>
<dbReference type="EMBL" id="BAABGU010000068">
    <property type="protein sequence ID" value="GAA4580831.1"/>
    <property type="molecule type" value="Genomic_DNA"/>
</dbReference>
<dbReference type="CDD" id="cd00060">
    <property type="entry name" value="FHA"/>
    <property type="match status" value="1"/>
</dbReference>
<organism evidence="4 5">
    <name type="scientific">Micromonospora coerulea</name>
    <dbReference type="NCBI Taxonomy" id="47856"/>
    <lineage>
        <taxon>Bacteria</taxon>
        <taxon>Bacillati</taxon>
        <taxon>Actinomycetota</taxon>
        <taxon>Actinomycetes</taxon>
        <taxon>Micromonosporales</taxon>
        <taxon>Micromonosporaceae</taxon>
        <taxon>Micromonospora</taxon>
    </lineage>
</organism>
<keyword evidence="1" id="KW-0597">Phosphoprotein</keyword>
<keyword evidence="5" id="KW-1185">Reference proteome</keyword>
<dbReference type="Proteomes" id="UP001500307">
    <property type="component" value="Unassembled WGS sequence"/>
</dbReference>
<dbReference type="InterPro" id="IPR000253">
    <property type="entry name" value="FHA_dom"/>
</dbReference>
<evidence type="ECO:0000256" key="1">
    <source>
        <dbReference type="ARBA" id="ARBA00022553"/>
    </source>
</evidence>
<evidence type="ECO:0000313" key="5">
    <source>
        <dbReference type="Proteomes" id="UP001500307"/>
    </source>
</evidence>
<dbReference type="Pfam" id="PF00498">
    <property type="entry name" value="FHA"/>
    <property type="match status" value="1"/>
</dbReference>
<dbReference type="SMART" id="SM00240">
    <property type="entry name" value="FHA"/>
    <property type="match status" value="1"/>
</dbReference>
<dbReference type="SUPFAM" id="SSF49879">
    <property type="entry name" value="SMAD/FHA domain"/>
    <property type="match status" value="1"/>
</dbReference>
<reference evidence="5" key="1">
    <citation type="journal article" date="2019" name="Int. J. Syst. Evol. Microbiol.">
        <title>The Global Catalogue of Microorganisms (GCM) 10K type strain sequencing project: providing services to taxonomists for standard genome sequencing and annotation.</title>
        <authorList>
            <consortium name="The Broad Institute Genomics Platform"/>
            <consortium name="The Broad Institute Genome Sequencing Center for Infectious Disease"/>
            <person name="Wu L."/>
            <person name="Ma J."/>
        </authorList>
    </citation>
    <scope>NUCLEOTIDE SEQUENCE [LARGE SCALE GENOMIC DNA]</scope>
    <source>
        <strain evidence="5">JCM 3175</strain>
    </source>
</reference>
<protein>
    <recommendedName>
        <fullName evidence="3">FHA domain-containing protein</fullName>
    </recommendedName>
</protein>
<feature type="domain" description="FHA" evidence="3">
    <location>
        <begin position="161"/>
        <end position="219"/>
    </location>
</feature>
<comment type="caution">
    <text evidence="4">The sequence shown here is derived from an EMBL/GenBank/DDBJ whole genome shotgun (WGS) entry which is preliminary data.</text>
</comment>
<feature type="region of interest" description="Disordered" evidence="2">
    <location>
        <begin position="28"/>
        <end position="54"/>
    </location>
</feature>
<name>A0ABP8T6L7_9ACTN</name>
<sequence>MATCPKGHESTTADYCDQCGVPMSGMSTPAPPAAVAPPSVAPVSPAAPPADPVPTDTPCPVCGTPRTGRFCEEDGYDFLLAPPVTAADRPTLPAGVVVPAAGNETAAEPVASAAPTALVVVVGTDRGYFDAVLGMGGEDAGGLTFPRFVVERRFPLVGQQLLIGRSSRSRGIHPDIDLSGPPKDPGVSHTHALLVAQPDGWAVVDLGSSNGTYLNDPQSAPVPSETPVPIAAGDRVFVGAWTCLSIRPA</sequence>
<dbReference type="PROSITE" id="PS50006">
    <property type="entry name" value="FHA_DOMAIN"/>
    <property type="match status" value="1"/>
</dbReference>
<proteinExistence type="predicted"/>
<dbReference type="PANTHER" id="PTHR23308">
    <property type="entry name" value="NUCLEAR INHIBITOR OF PROTEIN PHOSPHATASE-1"/>
    <property type="match status" value="1"/>
</dbReference>
<accession>A0ABP8T6L7</accession>
<dbReference type="InterPro" id="IPR008984">
    <property type="entry name" value="SMAD_FHA_dom_sf"/>
</dbReference>
<evidence type="ECO:0000259" key="3">
    <source>
        <dbReference type="PROSITE" id="PS50006"/>
    </source>
</evidence>
<dbReference type="Gene3D" id="2.60.200.20">
    <property type="match status" value="1"/>
</dbReference>